<dbReference type="Proteomes" id="UP000677803">
    <property type="component" value="Unassembled WGS sequence"/>
</dbReference>
<keyword evidence="4" id="KW-1185">Reference proteome</keyword>
<keyword evidence="2" id="KW-0732">Signal</keyword>
<sequence>MELLKTALIIILFTATSAKPIRQYHDADIADKDQTHGLLCGINKLFSLNMSEDSDESSESLSSEESSEEAIITTELPPLVMTTTAMAIFTSGDGSTFVPEPDTANTEEPTMTVIKTTVNTTVPEDHTSSCTSLCFTEEIPTPAPITETRGDA</sequence>
<feature type="signal peptide" evidence="2">
    <location>
        <begin position="1"/>
        <end position="18"/>
    </location>
</feature>
<dbReference type="AlphaFoldDB" id="A0A8S4AEI7"/>
<proteinExistence type="predicted"/>
<evidence type="ECO:0000313" key="3">
    <source>
        <dbReference type="EMBL" id="CAG5867199.1"/>
    </source>
</evidence>
<accession>A0A8S4AEI7</accession>
<protein>
    <submittedName>
        <fullName evidence="3">(Atlantic silverside) hypothetical protein</fullName>
    </submittedName>
</protein>
<evidence type="ECO:0000313" key="4">
    <source>
        <dbReference type="Proteomes" id="UP000677803"/>
    </source>
</evidence>
<evidence type="ECO:0000256" key="2">
    <source>
        <dbReference type="SAM" id="SignalP"/>
    </source>
</evidence>
<evidence type="ECO:0000256" key="1">
    <source>
        <dbReference type="SAM" id="MobiDB-lite"/>
    </source>
</evidence>
<gene>
    <name evidence="3" type="ORF">MMEN_LOCUS3998</name>
</gene>
<organism evidence="3 4">
    <name type="scientific">Menidia menidia</name>
    <name type="common">Atlantic silverside</name>
    <dbReference type="NCBI Taxonomy" id="238744"/>
    <lineage>
        <taxon>Eukaryota</taxon>
        <taxon>Metazoa</taxon>
        <taxon>Chordata</taxon>
        <taxon>Craniata</taxon>
        <taxon>Vertebrata</taxon>
        <taxon>Euteleostomi</taxon>
        <taxon>Actinopterygii</taxon>
        <taxon>Neopterygii</taxon>
        <taxon>Teleostei</taxon>
        <taxon>Neoteleostei</taxon>
        <taxon>Acanthomorphata</taxon>
        <taxon>Ovalentaria</taxon>
        <taxon>Atherinomorphae</taxon>
        <taxon>Atheriniformes</taxon>
        <taxon>Atherinopsidae</taxon>
        <taxon>Menidiinae</taxon>
        <taxon>Menidia</taxon>
    </lineage>
</organism>
<name>A0A8S4AEI7_9TELE</name>
<reference evidence="3" key="1">
    <citation type="submission" date="2021-05" db="EMBL/GenBank/DDBJ databases">
        <authorList>
            <person name="Tigano A."/>
        </authorList>
    </citation>
    <scope>NUCLEOTIDE SEQUENCE</scope>
</reference>
<comment type="caution">
    <text evidence="3">The sequence shown here is derived from an EMBL/GenBank/DDBJ whole genome shotgun (WGS) entry which is preliminary data.</text>
</comment>
<feature type="chain" id="PRO_5035760972" evidence="2">
    <location>
        <begin position="19"/>
        <end position="152"/>
    </location>
</feature>
<dbReference type="OrthoDB" id="8958679at2759"/>
<dbReference type="EMBL" id="CAJRST010003335">
    <property type="protein sequence ID" value="CAG5867199.1"/>
    <property type="molecule type" value="Genomic_DNA"/>
</dbReference>
<feature type="region of interest" description="Disordered" evidence="1">
    <location>
        <begin position="51"/>
        <end position="72"/>
    </location>
</feature>